<dbReference type="PROSITE" id="PS51007">
    <property type="entry name" value="CYTC"/>
    <property type="match status" value="1"/>
</dbReference>
<dbReference type="InterPro" id="IPR009056">
    <property type="entry name" value="Cyt_c-like_dom"/>
</dbReference>
<dbReference type="GO" id="GO:0020037">
    <property type="term" value="F:heme binding"/>
    <property type="evidence" value="ECO:0007669"/>
    <property type="project" value="InterPro"/>
</dbReference>
<dbReference type="InterPro" id="IPR051459">
    <property type="entry name" value="Cytochrome_c-type_DH"/>
</dbReference>
<keyword evidence="2 4" id="KW-0479">Metal-binding</keyword>
<evidence type="ECO:0000313" key="6">
    <source>
        <dbReference type="EMBL" id="MDQ0214641.1"/>
    </source>
</evidence>
<name>A0AAJ1T3N1_9BACI</name>
<dbReference type="PANTHER" id="PTHR35008:SF4">
    <property type="entry name" value="BLL4482 PROTEIN"/>
    <property type="match status" value="1"/>
</dbReference>
<dbReference type="GO" id="GO:0046872">
    <property type="term" value="F:metal ion binding"/>
    <property type="evidence" value="ECO:0007669"/>
    <property type="project" value="UniProtKB-KW"/>
</dbReference>
<dbReference type="PANTHER" id="PTHR35008">
    <property type="entry name" value="BLL4482 PROTEIN-RELATED"/>
    <property type="match status" value="1"/>
</dbReference>
<dbReference type="Pfam" id="PF00034">
    <property type="entry name" value="Cytochrom_C"/>
    <property type="match status" value="1"/>
</dbReference>
<protein>
    <submittedName>
        <fullName evidence="6">Thiosulfate dehydrogenase</fullName>
        <ecNumber evidence="6">1.8.2.2</ecNumber>
    </submittedName>
</protein>
<feature type="domain" description="Cytochrome c" evidence="5">
    <location>
        <begin position="186"/>
        <end position="268"/>
    </location>
</feature>
<dbReference type="RefSeq" id="WP_307256625.1">
    <property type="nucleotide sequence ID" value="NZ_JAUSUC010000009.1"/>
</dbReference>
<keyword evidence="1 4" id="KW-0349">Heme</keyword>
<evidence type="ECO:0000256" key="1">
    <source>
        <dbReference type="ARBA" id="ARBA00022617"/>
    </source>
</evidence>
<keyword evidence="6" id="KW-0560">Oxidoreductase</keyword>
<dbReference type="Pfam" id="PF21342">
    <property type="entry name" value="SoxA-TsdA_cyt-c"/>
    <property type="match status" value="1"/>
</dbReference>
<comment type="caution">
    <text evidence="6">The sequence shown here is derived from an EMBL/GenBank/DDBJ whole genome shotgun (WGS) entry which is preliminary data.</text>
</comment>
<evidence type="ECO:0000259" key="5">
    <source>
        <dbReference type="PROSITE" id="PS51007"/>
    </source>
</evidence>
<proteinExistence type="predicted"/>
<keyword evidence="7" id="KW-1185">Reference proteome</keyword>
<dbReference type="GO" id="GO:0050338">
    <property type="term" value="F:thiosulfate dehydrogenase activity"/>
    <property type="evidence" value="ECO:0007669"/>
    <property type="project" value="UniProtKB-EC"/>
</dbReference>
<organism evidence="6 7">
    <name type="scientific">Oikeobacillus pervagus</name>
    <dbReference type="NCBI Taxonomy" id="1325931"/>
    <lineage>
        <taxon>Bacteria</taxon>
        <taxon>Bacillati</taxon>
        <taxon>Bacillota</taxon>
        <taxon>Bacilli</taxon>
        <taxon>Bacillales</taxon>
        <taxon>Bacillaceae</taxon>
        <taxon>Oikeobacillus</taxon>
    </lineage>
</organism>
<dbReference type="Gene3D" id="1.10.760.10">
    <property type="entry name" value="Cytochrome c-like domain"/>
    <property type="match status" value="2"/>
</dbReference>
<dbReference type="InterPro" id="IPR036909">
    <property type="entry name" value="Cyt_c-like_dom_sf"/>
</dbReference>
<evidence type="ECO:0000256" key="4">
    <source>
        <dbReference type="PROSITE-ProRule" id="PRU00433"/>
    </source>
</evidence>
<dbReference type="Proteomes" id="UP001237207">
    <property type="component" value="Unassembled WGS sequence"/>
</dbReference>
<dbReference type="SUPFAM" id="SSF46626">
    <property type="entry name" value="Cytochrome c"/>
    <property type="match status" value="2"/>
</dbReference>
<dbReference type="AlphaFoldDB" id="A0AAJ1T3N1"/>
<dbReference type="EMBL" id="JAUSUC010000009">
    <property type="protein sequence ID" value="MDQ0214641.1"/>
    <property type="molecule type" value="Genomic_DNA"/>
</dbReference>
<gene>
    <name evidence="6" type="ORF">J2S13_001038</name>
</gene>
<evidence type="ECO:0000313" key="7">
    <source>
        <dbReference type="Proteomes" id="UP001237207"/>
    </source>
</evidence>
<dbReference type="GO" id="GO:0009055">
    <property type="term" value="F:electron transfer activity"/>
    <property type="evidence" value="ECO:0007669"/>
    <property type="project" value="InterPro"/>
</dbReference>
<sequence>MRKRTIMAIGILLISGIAIGAKLGEKITNNITPNSVTTIATGNQKVKQLTFNPPSMDHLPKGADGEEIHYGYQLVDSTNDLLPENVGNNLSCSSCHAGAGLNENVSPLVGVSSTFPQYRPREGKEFTIEDRINGCFLRSMNGQKLENDSKEMKAMVAYFDYISQGVPKNANRPWAKPNSIDNLPVPNINDGKELYGTSCISCHAADGSGTGANTGPALWGENSFNDGAGLGRLSKMAGFIQNNMPIGQENTLTDQQAADLAAYILSQERPVWKGHEGDWPKGGRPNDIITKEKREQMRNGNINWDEVLKVNP</sequence>
<accession>A0AAJ1T3N1</accession>
<evidence type="ECO:0000256" key="3">
    <source>
        <dbReference type="ARBA" id="ARBA00023004"/>
    </source>
</evidence>
<dbReference type="EC" id="1.8.2.2" evidence="6"/>
<keyword evidence="3 4" id="KW-0408">Iron</keyword>
<evidence type="ECO:0000256" key="2">
    <source>
        <dbReference type="ARBA" id="ARBA00022723"/>
    </source>
</evidence>
<reference evidence="6" key="1">
    <citation type="submission" date="2023-07" db="EMBL/GenBank/DDBJ databases">
        <title>Genomic Encyclopedia of Type Strains, Phase IV (KMG-IV): sequencing the most valuable type-strain genomes for metagenomic binning, comparative biology and taxonomic classification.</title>
        <authorList>
            <person name="Goeker M."/>
        </authorList>
    </citation>
    <scope>NUCLEOTIDE SEQUENCE</scope>
    <source>
        <strain evidence="6">DSM 23947</strain>
    </source>
</reference>